<dbReference type="InterPro" id="IPR012337">
    <property type="entry name" value="RNaseH-like_sf"/>
</dbReference>
<dbReference type="EMBL" id="GFPF01012398">
    <property type="protein sequence ID" value="MAA23544.1"/>
    <property type="molecule type" value="Transcribed_RNA"/>
</dbReference>
<dbReference type="GO" id="GO:0003676">
    <property type="term" value="F:nucleic acid binding"/>
    <property type="evidence" value="ECO:0007669"/>
    <property type="project" value="InterPro"/>
</dbReference>
<dbReference type="InterPro" id="IPR036397">
    <property type="entry name" value="RNaseH_sf"/>
</dbReference>
<sequence length="419" mass="46576">MKEQELLQLIHAFVISRLTYALPYLRLLVCERDRVDRLIRKVYKTALGLVRTTSTSHLLSLGIHNTIDELIEAHRTAQIQRLRGSKTGRWILARISISASPSGTDPVSIPPPLRRRFFIKPLPKNMLAGHHDGRRRARAQALCDAYASRTDAAYVDVARYPTQPSNYALSVMATRTPIDANAVLRVAGSVRALQTAEAEEAAIALAVSSGFTTILSDSKTAIAHFARGTVAPGTLRILRSLAYREDEDQIPISLVWVPAHAGNPGNEAAHWQAREFVNRAMSRATDPKELGEPLTSYHEIAQHYRLARRTKPPPHPKLTKPQEIAWRRLQTNSFPCPQIYTHIYPDLFSLHCSQCGSVASLSHILWDCSEDPPPPDLLTTPSPEACESVHRNPSLEIQLRAVQCAEEVAARHSLTAIPL</sequence>
<evidence type="ECO:0000313" key="1">
    <source>
        <dbReference type="EMBL" id="MAA23544.1"/>
    </source>
</evidence>
<dbReference type="SUPFAM" id="SSF53098">
    <property type="entry name" value="Ribonuclease H-like"/>
    <property type="match status" value="1"/>
</dbReference>
<name>A0A224Z9T6_9ACAR</name>
<organism evidence="1">
    <name type="scientific">Rhipicephalus zambeziensis</name>
    <dbReference type="NCBI Taxonomy" id="60191"/>
    <lineage>
        <taxon>Eukaryota</taxon>
        <taxon>Metazoa</taxon>
        <taxon>Ecdysozoa</taxon>
        <taxon>Arthropoda</taxon>
        <taxon>Chelicerata</taxon>
        <taxon>Arachnida</taxon>
        <taxon>Acari</taxon>
        <taxon>Parasitiformes</taxon>
        <taxon>Ixodida</taxon>
        <taxon>Ixodoidea</taxon>
        <taxon>Ixodidae</taxon>
        <taxon>Rhipicephalinae</taxon>
        <taxon>Rhipicephalus</taxon>
        <taxon>Rhipicephalus</taxon>
    </lineage>
</organism>
<dbReference type="Gene3D" id="3.30.420.10">
    <property type="entry name" value="Ribonuclease H-like superfamily/Ribonuclease H"/>
    <property type="match status" value="1"/>
</dbReference>
<protein>
    <submittedName>
        <fullName evidence="1">Tick transposon</fullName>
    </submittedName>
</protein>
<proteinExistence type="predicted"/>
<accession>A0A224Z9T6</accession>
<reference evidence="1" key="1">
    <citation type="journal article" date="2017" name="Parasit. Vectors">
        <title>Sialotranscriptomics of Rhipicephalus zambeziensis reveals intricate expression profiles of secretory proteins and suggests tight temporal transcriptional regulation during blood-feeding.</title>
        <authorList>
            <person name="de Castro M.H."/>
            <person name="de Klerk D."/>
            <person name="Pienaar R."/>
            <person name="Rees D.J.G."/>
            <person name="Mans B.J."/>
        </authorList>
    </citation>
    <scope>NUCLEOTIDE SEQUENCE</scope>
    <source>
        <tissue evidence="1">Salivary glands</tissue>
    </source>
</reference>
<dbReference type="AlphaFoldDB" id="A0A224Z9T6"/>